<comment type="caution">
    <text evidence="2">The sequence shown here is derived from an EMBL/GenBank/DDBJ whole genome shotgun (WGS) entry which is preliminary data.</text>
</comment>
<organism evidence="2 3">
    <name type="scientific">Stephania cephalantha</name>
    <dbReference type="NCBI Taxonomy" id="152367"/>
    <lineage>
        <taxon>Eukaryota</taxon>
        <taxon>Viridiplantae</taxon>
        <taxon>Streptophyta</taxon>
        <taxon>Embryophyta</taxon>
        <taxon>Tracheophyta</taxon>
        <taxon>Spermatophyta</taxon>
        <taxon>Magnoliopsida</taxon>
        <taxon>Ranunculales</taxon>
        <taxon>Menispermaceae</taxon>
        <taxon>Menispermoideae</taxon>
        <taxon>Cissampelideae</taxon>
        <taxon>Stephania</taxon>
    </lineage>
</organism>
<feature type="compositionally biased region" description="Basic and acidic residues" evidence="1">
    <location>
        <begin position="36"/>
        <end position="51"/>
    </location>
</feature>
<evidence type="ECO:0000256" key="1">
    <source>
        <dbReference type="SAM" id="MobiDB-lite"/>
    </source>
</evidence>
<evidence type="ECO:0000313" key="2">
    <source>
        <dbReference type="EMBL" id="KAK9094993.1"/>
    </source>
</evidence>
<feature type="region of interest" description="Disordered" evidence="1">
    <location>
        <begin position="36"/>
        <end position="57"/>
    </location>
</feature>
<evidence type="ECO:0000313" key="3">
    <source>
        <dbReference type="Proteomes" id="UP001419268"/>
    </source>
</evidence>
<keyword evidence="3" id="KW-1185">Reference proteome</keyword>
<sequence>MASTEQVSFTFSTRCQDHSVTMEMAQVVGNLKQLKRQVDGEDKRQKPKDGHFSCNVGTTVFKEKGSSSYHME</sequence>
<protein>
    <submittedName>
        <fullName evidence="2">Uncharacterized protein</fullName>
    </submittedName>
</protein>
<dbReference type="AlphaFoldDB" id="A0AAP0HN71"/>
<accession>A0AAP0HN71</accession>
<dbReference type="EMBL" id="JBBNAG010000011">
    <property type="protein sequence ID" value="KAK9094993.1"/>
    <property type="molecule type" value="Genomic_DNA"/>
</dbReference>
<reference evidence="2 3" key="1">
    <citation type="submission" date="2024-01" db="EMBL/GenBank/DDBJ databases">
        <title>Genome assemblies of Stephania.</title>
        <authorList>
            <person name="Yang L."/>
        </authorList>
    </citation>
    <scope>NUCLEOTIDE SEQUENCE [LARGE SCALE GENOMIC DNA]</scope>
    <source>
        <strain evidence="2">JXDWG</strain>
        <tissue evidence="2">Leaf</tissue>
    </source>
</reference>
<name>A0AAP0HN71_9MAGN</name>
<gene>
    <name evidence="2" type="ORF">Scep_026462</name>
</gene>
<dbReference type="Proteomes" id="UP001419268">
    <property type="component" value="Unassembled WGS sequence"/>
</dbReference>
<proteinExistence type="predicted"/>